<dbReference type="InterPro" id="IPR016169">
    <property type="entry name" value="FAD-bd_PCMH_sub2"/>
</dbReference>
<dbReference type="PROSITE" id="PS51371">
    <property type="entry name" value="CBS"/>
    <property type="match status" value="2"/>
</dbReference>
<feature type="compositionally biased region" description="Gly residues" evidence="5">
    <location>
        <begin position="383"/>
        <end position="396"/>
    </location>
</feature>
<dbReference type="InterPro" id="IPR036318">
    <property type="entry name" value="FAD-bd_PCMH-like_sf"/>
</dbReference>
<dbReference type="Proteomes" id="UP000289200">
    <property type="component" value="Unassembled WGS sequence"/>
</dbReference>
<dbReference type="PANTHER" id="PTHR22777">
    <property type="entry name" value="HEMOLYSIN-RELATED"/>
    <property type="match status" value="1"/>
</dbReference>
<dbReference type="SMART" id="SM01091">
    <property type="entry name" value="CorC_HlyC"/>
    <property type="match status" value="1"/>
</dbReference>
<dbReference type="InterPro" id="IPR000644">
    <property type="entry name" value="CBS_dom"/>
</dbReference>
<dbReference type="FunFam" id="3.10.580.10:FF:000002">
    <property type="entry name" value="Magnesium/cobalt efflux protein CorC"/>
    <property type="match status" value="1"/>
</dbReference>
<reference evidence="8" key="1">
    <citation type="submission" date="2018-10" db="EMBL/GenBank/DDBJ databases">
        <authorList>
            <person name="Peiro R."/>
            <person name="Begona"/>
            <person name="Cbmso G."/>
            <person name="Lopez M."/>
            <person name="Gonzalez S."/>
            <person name="Sacristan E."/>
            <person name="Castillo E."/>
        </authorList>
    </citation>
    <scope>NUCLEOTIDE SEQUENCE [LARGE SCALE GENOMIC DNA]</scope>
</reference>
<feature type="region of interest" description="Disordered" evidence="5">
    <location>
        <begin position="362"/>
        <end position="433"/>
    </location>
</feature>
<evidence type="ECO:0000256" key="1">
    <source>
        <dbReference type="ARBA" id="ARBA00006446"/>
    </source>
</evidence>
<feature type="compositionally biased region" description="Basic and acidic residues" evidence="5">
    <location>
        <begin position="29"/>
        <end position="38"/>
    </location>
</feature>
<evidence type="ECO:0000256" key="2">
    <source>
        <dbReference type="ARBA" id="ARBA00022737"/>
    </source>
</evidence>
<dbReference type="Pfam" id="PF03471">
    <property type="entry name" value="CorC_HlyC"/>
    <property type="match status" value="1"/>
</dbReference>
<dbReference type="EMBL" id="UWOC01000130">
    <property type="protein sequence ID" value="VCU08530.1"/>
    <property type="molecule type" value="Genomic_DNA"/>
</dbReference>
<feature type="domain" description="CBS" evidence="6">
    <location>
        <begin position="130"/>
        <end position="189"/>
    </location>
</feature>
<organism evidence="7 8">
    <name type="scientific">Rhodoplanes serenus</name>
    <dbReference type="NCBI Taxonomy" id="200615"/>
    <lineage>
        <taxon>Bacteria</taxon>
        <taxon>Pseudomonadati</taxon>
        <taxon>Pseudomonadota</taxon>
        <taxon>Alphaproteobacteria</taxon>
        <taxon>Hyphomicrobiales</taxon>
        <taxon>Nitrobacteraceae</taxon>
        <taxon>Rhodoplanes</taxon>
    </lineage>
</organism>
<keyword evidence="8" id="KW-1185">Reference proteome</keyword>
<dbReference type="GO" id="GO:0050660">
    <property type="term" value="F:flavin adenine dinucleotide binding"/>
    <property type="evidence" value="ECO:0007669"/>
    <property type="project" value="InterPro"/>
</dbReference>
<dbReference type="InterPro" id="IPR046342">
    <property type="entry name" value="CBS_dom_sf"/>
</dbReference>
<keyword evidence="2" id="KW-0677">Repeat</keyword>
<dbReference type="SUPFAM" id="SSF54631">
    <property type="entry name" value="CBS-domain pair"/>
    <property type="match status" value="1"/>
</dbReference>
<evidence type="ECO:0000256" key="5">
    <source>
        <dbReference type="SAM" id="MobiDB-lite"/>
    </source>
</evidence>
<evidence type="ECO:0000313" key="8">
    <source>
        <dbReference type="Proteomes" id="UP000289200"/>
    </source>
</evidence>
<sequence length="433" mass="46347">MRLTAATMPDEPPSRNEPNRPASHARGPGADESRDSVGSDHLGTAASETRSVAVPALRGEVLPREAGEGWLQRLVRTLFGWKPGSARADFAVLLDGSPPAEGGDGGFSPEERAMLKNILDLRERRAEDIMVPRADIVAVQQDMPLGELVKVFEKAGHSRLVVYDDTLDDPVGMVHIRDLVSFMATHAAVPPPTNKRRKRFPADLDLRAIDLAMPLVETRIVRTILFVPPSMPALDLLAKMQATRVHLALVIDEYGGTDGLISIEDLVEQIVGDIEDEHDEQARSLVRQPDGSFLADARTPLEDVVASVGAEFDVGDAAEEVDTLGGYLVTRVGRVPVRGEIVPGPEPFEIEVLDADPRRVKRVKISRAKPRRSGREPRPAGPQGSGGTLGGTGPLGRDGAAPEPSTSTPSAPSSPSEPGPAPHTDSPPGRTRP</sequence>
<feature type="compositionally biased region" description="Low complexity" evidence="5">
    <location>
        <begin position="399"/>
        <end position="414"/>
    </location>
</feature>
<keyword evidence="3 4" id="KW-0129">CBS domain</keyword>
<dbReference type="InterPro" id="IPR044751">
    <property type="entry name" value="Ion_transp-like_CBS"/>
</dbReference>
<evidence type="ECO:0000259" key="6">
    <source>
        <dbReference type="PROSITE" id="PS51371"/>
    </source>
</evidence>
<comment type="caution">
    <text evidence="7">The sequence shown here is derived from an EMBL/GenBank/DDBJ whole genome shotgun (WGS) entry which is preliminary data.</text>
</comment>
<name>A0A3S4F8Y7_9BRAD</name>
<evidence type="ECO:0000313" key="7">
    <source>
        <dbReference type="EMBL" id="VCU08530.1"/>
    </source>
</evidence>
<dbReference type="SMART" id="SM00116">
    <property type="entry name" value="CBS"/>
    <property type="match status" value="2"/>
</dbReference>
<proteinExistence type="inferred from homology"/>
<dbReference type="CDD" id="cd04590">
    <property type="entry name" value="CBS_pair_CorC_HlyC_assoc"/>
    <property type="match status" value="1"/>
</dbReference>
<dbReference type="Gene3D" id="3.30.465.10">
    <property type="match status" value="1"/>
</dbReference>
<feature type="compositionally biased region" description="Basic residues" evidence="5">
    <location>
        <begin position="362"/>
        <end position="372"/>
    </location>
</feature>
<dbReference type="Gene3D" id="3.10.580.10">
    <property type="entry name" value="CBS-domain"/>
    <property type="match status" value="1"/>
</dbReference>
<dbReference type="PANTHER" id="PTHR22777:SF27">
    <property type="entry name" value="MAGNESIUM AND COBALT EFFLUX PROTEIN CORC"/>
    <property type="match status" value="1"/>
</dbReference>
<evidence type="ECO:0000256" key="3">
    <source>
        <dbReference type="ARBA" id="ARBA00023122"/>
    </source>
</evidence>
<comment type="similarity">
    <text evidence="1">Belongs to the UPF0053 family. Hemolysin C subfamily.</text>
</comment>
<dbReference type="InterPro" id="IPR005170">
    <property type="entry name" value="Transptr-assoc_dom"/>
</dbReference>
<feature type="domain" description="CBS" evidence="6">
    <location>
        <begin position="220"/>
        <end position="280"/>
    </location>
</feature>
<dbReference type="AlphaFoldDB" id="A0A3S4F8Y7"/>
<protein>
    <submittedName>
        <fullName evidence="7">Hemolysin C</fullName>
    </submittedName>
</protein>
<gene>
    <name evidence="7" type="primary">tlyC_3</name>
    <name evidence="7" type="ORF">RHODGE_RHODGE_01699</name>
</gene>
<dbReference type="RefSeq" id="WP_244601528.1">
    <property type="nucleotide sequence ID" value="NZ_UWOC01000130.1"/>
</dbReference>
<dbReference type="Pfam" id="PF00571">
    <property type="entry name" value="CBS"/>
    <property type="match status" value="2"/>
</dbReference>
<dbReference type="GO" id="GO:0005886">
    <property type="term" value="C:plasma membrane"/>
    <property type="evidence" value="ECO:0007669"/>
    <property type="project" value="TreeGrafter"/>
</dbReference>
<dbReference type="SUPFAM" id="SSF56176">
    <property type="entry name" value="FAD-binding/transporter-associated domain-like"/>
    <property type="match status" value="1"/>
</dbReference>
<evidence type="ECO:0000256" key="4">
    <source>
        <dbReference type="PROSITE-ProRule" id="PRU00703"/>
    </source>
</evidence>
<feature type="region of interest" description="Disordered" evidence="5">
    <location>
        <begin position="1"/>
        <end position="51"/>
    </location>
</feature>
<accession>A0A3S4F8Y7</accession>